<dbReference type="OrthoDB" id="1683109at2"/>
<accession>A0A229UT06</accession>
<gene>
    <name evidence="2" type="ORF">CF651_09965</name>
</gene>
<evidence type="ECO:0000313" key="2">
    <source>
        <dbReference type="EMBL" id="OXM86490.1"/>
    </source>
</evidence>
<keyword evidence="3" id="KW-1185">Reference proteome</keyword>
<reference evidence="2 3" key="1">
    <citation type="submission" date="2017-07" db="EMBL/GenBank/DDBJ databases">
        <title>Genome sequencing and assembly of Paenibacillus rigui.</title>
        <authorList>
            <person name="Mayilraj S."/>
        </authorList>
    </citation>
    <scope>NUCLEOTIDE SEQUENCE [LARGE SCALE GENOMIC DNA]</scope>
    <source>
        <strain evidence="2 3">JCM 16352</strain>
    </source>
</reference>
<protein>
    <recommendedName>
        <fullName evidence="4">DUF1269 domain-containing protein</fullName>
    </recommendedName>
</protein>
<keyword evidence="1" id="KW-0472">Membrane</keyword>
<dbReference type="AlphaFoldDB" id="A0A229UT06"/>
<keyword evidence="1" id="KW-0812">Transmembrane</keyword>
<comment type="caution">
    <text evidence="2">The sequence shown here is derived from an EMBL/GenBank/DDBJ whole genome shotgun (WGS) entry which is preliminary data.</text>
</comment>
<organism evidence="2 3">
    <name type="scientific">Paenibacillus rigui</name>
    <dbReference type="NCBI Taxonomy" id="554312"/>
    <lineage>
        <taxon>Bacteria</taxon>
        <taxon>Bacillati</taxon>
        <taxon>Bacillota</taxon>
        <taxon>Bacilli</taxon>
        <taxon>Bacillales</taxon>
        <taxon>Paenibacillaceae</taxon>
        <taxon>Paenibacillus</taxon>
    </lineage>
</organism>
<dbReference type="Proteomes" id="UP000215509">
    <property type="component" value="Unassembled WGS sequence"/>
</dbReference>
<proteinExistence type="predicted"/>
<sequence length="156" mass="17233">MLILSTFEHSLEIEEALAVLEHMGIGRQRIMLVAMDNPIRWSAPRAVQTSGRTTLPFEVGMAAATALSVIGICYGFVLVWGPIIWGILTALAGFVIGFGMTRWVQNVREAAGIKMKGRIPELTLIVRCPEEQLQDVCRVLSQYHALSVGQIQERLS</sequence>
<dbReference type="EMBL" id="NMQW01000014">
    <property type="protein sequence ID" value="OXM86490.1"/>
    <property type="molecule type" value="Genomic_DNA"/>
</dbReference>
<evidence type="ECO:0008006" key="4">
    <source>
        <dbReference type="Google" id="ProtNLM"/>
    </source>
</evidence>
<keyword evidence="1" id="KW-1133">Transmembrane helix</keyword>
<name>A0A229UT06_9BACL</name>
<feature type="transmembrane region" description="Helical" evidence="1">
    <location>
        <begin position="83"/>
        <end position="104"/>
    </location>
</feature>
<dbReference type="RefSeq" id="WP_094014706.1">
    <property type="nucleotide sequence ID" value="NZ_NMQW01000014.1"/>
</dbReference>
<evidence type="ECO:0000313" key="3">
    <source>
        <dbReference type="Proteomes" id="UP000215509"/>
    </source>
</evidence>
<evidence type="ECO:0000256" key="1">
    <source>
        <dbReference type="SAM" id="Phobius"/>
    </source>
</evidence>